<evidence type="ECO:0000256" key="7">
    <source>
        <dbReference type="ARBA" id="ARBA00023054"/>
    </source>
</evidence>
<evidence type="ECO:0000256" key="9">
    <source>
        <dbReference type="ARBA" id="ARBA00023212"/>
    </source>
</evidence>
<evidence type="ECO:0000256" key="8">
    <source>
        <dbReference type="ARBA" id="ARBA00023136"/>
    </source>
</evidence>
<feature type="coiled-coil region" evidence="11">
    <location>
        <begin position="133"/>
        <end position="181"/>
    </location>
</feature>
<sequence>MDFDKSSSSLVLDLAWNQVDKKNQDFIYAKDFPALIMSIEEILSRGQQTPLAFLSNTGKSVIDTFAREKEFFKIYRDEFKEIFHGLVGKTFKDTIEGTNVSRSVLDEQGQEPDVSTTPTRQQRSSPRKVNRLLKNLETRVASMKDELKFKDEILAEKDRELIQLTRKLSDYKDKYEFVQRQFSFYKDHGESPRRNSSESEQLNLEQNASTKHEFIISELKRKLQEQTLAISNLKEQLQRGEGAGVLYTNYSKRYNPLHNDGPMVLVLATLVFLTIILLIGSMIWVTGGKDDSNSFSQYSWWENNSLLSRIGWFFRDWSDTGVDYVNFEPSSDAYERIMGIRRI</sequence>
<gene>
    <name evidence="11" type="primary">MPS2</name>
    <name evidence="13" type="ORF">ZYGR_0AD01220</name>
</gene>
<dbReference type="OrthoDB" id="4035046at2759"/>
<feature type="region of interest" description="Disordered" evidence="12">
    <location>
        <begin position="102"/>
        <end position="129"/>
    </location>
</feature>
<keyword evidence="6 11" id="KW-1133">Transmembrane helix</keyword>
<evidence type="ECO:0000256" key="4">
    <source>
        <dbReference type="ARBA" id="ARBA00022490"/>
    </source>
</evidence>
<evidence type="ECO:0000313" key="13">
    <source>
        <dbReference type="EMBL" id="GAV50939.1"/>
    </source>
</evidence>
<comment type="function">
    <text evidence="1 11">Component of the spindle pole body (SPB) required for insertion of the nascent SPB into the nuclear envelope and for the proper execution of spindle pole body (SPB) duplication.</text>
</comment>
<evidence type="ECO:0000256" key="2">
    <source>
        <dbReference type="ARBA" id="ARBA00008916"/>
    </source>
</evidence>
<keyword evidence="5 11" id="KW-0812">Transmembrane</keyword>
<organism evidence="13 14">
    <name type="scientific">Zygosaccharomyces rouxii</name>
    <dbReference type="NCBI Taxonomy" id="4956"/>
    <lineage>
        <taxon>Eukaryota</taxon>
        <taxon>Fungi</taxon>
        <taxon>Dikarya</taxon>
        <taxon>Ascomycota</taxon>
        <taxon>Saccharomycotina</taxon>
        <taxon>Saccharomycetes</taxon>
        <taxon>Saccharomycetales</taxon>
        <taxon>Saccharomycetaceae</taxon>
        <taxon>Zygosaccharomyces</taxon>
    </lineage>
</organism>
<evidence type="ECO:0000256" key="10">
    <source>
        <dbReference type="ARBA" id="ARBA00023242"/>
    </source>
</evidence>
<feature type="transmembrane region" description="Helical" evidence="11">
    <location>
        <begin position="263"/>
        <end position="285"/>
    </location>
</feature>
<evidence type="ECO:0000256" key="1">
    <source>
        <dbReference type="ARBA" id="ARBA00003044"/>
    </source>
</evidence>
<accession>A0A1Q3A5F4</accession>
<comment type="subcellular location">
    <subcellularLocation>
        <location evidence="11">Cytoplasm</location>
        <location evidence="11">Cytoskeleton</location>
        <location evidence="11">Microtubule organizing center</location>
        <location evidence="11">Spindle pole body</location>
    </subcellularLocation>
    <subcellularLocation>
        <location evidence="11">Nucleus membrane</location>
        <topology evidence="11">Single-pass membrane protein</topology>
    </subcellularLocation>
</comment>
<comment type="caution">
    <text evidence="11">Lacks conserved residue(s) required for the propagation of feature annotation.</text>
</comment>
<keyword evidence="7 11" id="KW-0175">Coiled coil</keyword>
<evidence type="ECO:0000313" key="14">
    <source>
        <dbReference type="Proteomes" id="UP000187013"/>
    </source>
</evidence>
<dbReference type="SMR" id="A0A1Q3A5F4"/>
<dbReference type="OMA" id="FIYAKDF"/>
<proteinExistence type="inferred from homology"/>
<dbReference type="EMBL" id="BDGX01000030">
    <property type="protein sequence ID" value="GAV50939.1"/>
    <property type="molecule type" value="Genomic_DNA"/>
</dbReference>
<protein>
    <recommendedName>
        <fullName evidence="3 11">Monopolar spindle protein 2</fullName>
    </recommendedName>
</protein>
<keyword evidence="8 11" id="KW-0472">Membrane</keyword>
<dbReference type="GO" id="GO:0005816">
    <property type="term" value="C:spindle pole body"/>
    <property type="evidence" value="ECO:0007669"/>
    <property type="project" value="UniProtKB-SubCell"/>
</dbReference>
<evidence type="ECO:0000256" key="6">
    <source>
        <dbReference type="ARBA" id="ARBA00022989"/>
    </source>
</evidence>
<dbReference type="InterPro" id="IPR031433">
    <property type="entry name" value="Mps2"/>
</dbReference>
<feature type="compositionally biased region" description="Polar residues" evidence="12">
    <location>
        <begin position="113"/>
        <end position="124"/>
    </location>
</feature>
<dbReference type="Proteomes" id="UP000187013">
    <property type="component" value="Unassembled WGS sequence"/>
</dbReference>
<dbReference type="Pfam" id="PF17060">
    <property type="entry name" value="MPS2"/>
    <property type="match status" value="2"/>
</dbReference>
<keyword evidence="9 11" id="KW-0206">Cytoskeleton</keyword>
<dbReference type="eggNOG" id="ENOG502RYE7">
    <property type="taxonomic scope" value="Eukaryota"/>
</dbReference>
<name>A0A1Q3A5F4_ZYGRO</name>
<evidence type="ECO:0000256" key="3">
    <source>
        <dbReference type="ARBA" id="ARBA00015584"/>
    </source>
</evidence>
<comment type="caution">
    <text evidence="13">The sequence shown here is derived from an EMBL/GenBank/DDBJ whole genome shotgun (WGS) entry which is preliminary data.</text>
</comment>
<dbReference type="AlphaFoldDB" id="A0A1Q3A5F4"/>
<evidence type="ECO:0000256" key="5">
    <source>
        <dbReference type="ARBA" id="ARBA00022692"/>
    </source>
</evidence>
<dbReference type="GO" id="GO:0005737">
    <property type="term" value="C:cytoplasm"/>
    <property type="evidence" value="ECO:0007669"/>
    <property type="project" value="UniProtKB-UniRule"/>
</dbReference>
<feature type="compositionally biased region" description="Basic and acidic residues" evidence="12">
    <location>
        <begin position="187"/>
        <end position="197"/>
    </location>
</feature>
<dbReference type="GO" id="GO:0030474">
    <property type="term" value="P:spindle pole body duplication"/>
    <property type="evidence" value="ECO:0007669"/>
    <property type="project" value="InterPro"/>
</dbReference>
<keyword evidence="10 11" id="KW-0539">Nucleus</keyword>
<feature type="region of interest" description="Disordered" evidence="12">
    <location>
        <begin position="187"/>
        <end position="206"/>
    </location>
</feature>
<evidence type="ECO:0000256" key="12">
    <source>
        <dbReference type="SAM" id="MobiDB-lite"/>
    </source>
</evidence>
<dbReference type="GO" id="GO:0071988">
    <property type="term" value="P:protein localization to spindle pole body"/>
    <property type="evidence" value="ECO:0007669"/>
    <property type="project" value="InterPro"/>
</dbReference>
<keyword evidence="4 11" id="KW-0963">Cytoplasm</keyword>
<dbReference type="GO" id="GO:0031965">
    <property type="term" value="C:nuclear membrane"/>
    <property type="evidence" value="ECO:0007669"/>
    <property type="project" value="UniProtKB-SubCell"/>
</dbReference>
<feature type="coiled-coil region" evidence="11">
    <location>
        <begin position="216"/>
        <end position="243"/>
    </location>
</feature>
<reference evidence="13 14" key="1">
    <citation type="submission" date="2016-08" db="EMBL/GenBank/DDBJ databases">
        <title>Draft genome sequence of allopolyploid Zygosaccharomyces rouxii.</title>
        <authorList>
            <person name="Watanabe J."/>
            <person name="Uehara K."/>
            <person name="Mogi Y."/>
            <person name="Tsukioka Y."/>
        </authorList>
    </citation>
    <scope>NUCLEOTIDE SEQUENCE [LARGE SCALE GENOMIC DNA]</scope>
    <source>
        <strain evidence="13 14">NBRC 110957</strain>
    </source>
</reference>
<comment type="similarity">
    <text evidence="2 11">Belongs to the MPS2 family.</text>
</comment>
<evidence type="ECO:0000256" key="11">
    <source>
        <dbReference type="RuleBase" id="RU362141"/>
    </source>
</evidence>